<evidence type="ECO:0000259" key="2">
    <source>
        <dbReference type="Pfam" id="PF03732"/>
    </source>
</evidence>
<dbReference type="Pfam" id="PF17921">
    <property type="entry name" value="Integrase_H2C2"/>
    <property type="match status" value="1"/>
</dbReference>
<reference evidence="4" key="1">
    <citation type="journal article" date="2019" name="Sci. Rep.">
        <title>Draft genome of Tanacetum cinerariifolium, the natural source of mosquito coil.</title>
        <authorList>
            <person name="Yamashiro T."/>
            <person name="Shiraishi A."/>
            <person name="Satake H."/>
            <person name="Nakayama K."/>
        </authorList>
    </citation>
    <scope>NUCLEOTIDE SEQUENCE</scope>
</reference>
<dbReference type="GO" id="GO:0003964">
    <property type="term" value="F:RNA-directed DNA polymerase activity"/>
    <property type="evidence" value="ECO:0007669"/>
    <property type="project" value="UniProtKB-KW"/>
</dbReference>
<keyword evidence="4" id="KW-0808">Transferase</keyword>
<feature type="region of interest" description="Disordered" evidence="1">
    <location>
        <begin position="1"/>
        <end position="33"/>
    </location>
</feature>
<keyword evidence="4" id="KW-0548">Nucleotidyltransferase</keyword>
<dbReference type="PANTHER" id="PTHR37984:SF5">
    <property type="entry name" value="PROTEIN NYNRIN-LIKE"/>
    <property type="match status" value="1"/>
</dbReference>
<sequence>MQTRFSSRLVSNPSSNPTPSTNPNPKGRNRRHSKQKIEEFNLDELSPPIVTVADQHTMAQLLQAPTEGYEDAIVVPAITADNFELKHARIWLEKEPPRSIFTWGYLVSKFINQFFPPSKTTNPRNEITNFQQRFDESFSEAWDRFKDLLRACPHHEQMPRECLAIIESKSKVRYLRNKPVVAKVITNTSTPGISPDVAELRDMVKALLLDKKSQNQAPTTVKAVEESCVTCGGAHSYHNFPATDGNVYRDNIQEFVSQASAVNYNQGNTSYRPPMMSNQIRPPGFPLLSRHDSEYLRNLKMVEKHLVMSSDSALSAVTYTLISSDSDALSWGIPFMNADEPQSLEIAPLSPYYMPDDDIPIEYQPLPGDASSTTLSPSYIADLGPEEDPEEDPKDDPKEDPADYLADEGDEEEEEEKESSRDDADDEDEKEASEEEDDDEEEEEHLASTDSFAVPIDDLVPSAKETEPFETDEFAPTPPSPRHHGARIFVRPQTPMAVATKALIILSPPLPLPSPPLPLPVPSSPLLLPTTDHREDVSKADVLPQKRLCLTAFTTRFEVGESSTVATARQPRLDVTHATDYSFVDTMDATHRHPTSREIGYRITDVWDDMVEDMEDTTRPESQSPLEIQSIRMDQLMLRAASECTYIDFLKCQPLNFKGTEGVVGLTQWFEKMKSVFHISNCTVACQIKFSSCTLQGNALTWWSSHVKTVSHEVAYGMTWKTLKKMMTDMYCPRDEIKKESDKVRECVDGLPDMIQGNVMMSKTMQDAIEFATKLMDQKGHYKKDSPKLKNNNRGNQAGNCGATTRAYAVGNSEKNLDANVVTARQVEFQIDLVPGAAPVARVPYQLASSEMKELSDQLQELYNKGFIRPGSSPRGAPVLFVKKKDGSFRMCIDYRELNKLTIAKSMIKLTQKNVKFDWGDKAEPAFQLLKQKLCIAPILALPEGAENFIVYCDALHKGLDLHKQILEAQTEARKLENLEGKDVGGMLVETSRESENPRKEKLEPRTDGTLCLNNRSWLPCYGDLRTLIIHESHKSKYYVHQGSDKMYQDMKKLYWWPNMKANIATYVSKCLTCLKVKSEHKNHLVYWCNLRFPSESGTKSPTILSPSSQGRQVVMIPFGSFQKALGTHLDMSTVYHPQTDGGLSVLETMEVEPEIHWTLQDPLGISLDEIHIDGKLHFVEEPVEIMDHNVKKLKQSRIPIIKVRWNSMRGPEFTWEREDQFKNKYPQLFTNRASSSNATS</sequence>
<evidence type="ECO:0000313" key="4">
    <source>
        <dbReference type="EMBL" id="GEU44275.1"/>
    </source>
</evidence>
<dbReference type="Gene3D" id="3.10.10.10">
    <property type="entry name" value="HIV Type 1 Reverse Transcriptase, subunit A, domain 1"/>
    <property type="match status" value="1"/>
</dbReference>
<dbReference type="AlphaFoldDB" id="A0A6L2K8C5"/>
<dbReference type="InterPro" id="IPR043502">
    <property type="entry name" value="DNA/RNA_pol_sf"/>
</dbReference>
<feature type="region of interest" description="Disordered" evidence="1">
    <location>
        <begin position="358"/>
        <end position="486"/>
    </location>
</feature>
<proteinExistence type="predicted"/>
<organism evidence="4">
    <name type="scientific">Tanacetum cinerariifolium</name>
    <name type="common">Dalmatian daisy</name>
    <name type="synonym">Chrysanthemum cinerariifolium</name>
    <dbReference type="NCBI Taxonomy" id="118510"/>
    <lineage>
        <taxon>Eukaryota</taxon>
        <taxon>Viridiplantae</taxon>
        <taxon>Streptophyta</taxon>
        <taxon>Embryophyta</taxon>
        <taxon>Tracheophyta</taxon>
        <taxon>Spermatophyta</taxon>
        <taxon>Magnoliopsida</taxon>
        <taxon>eudicotyledons</taxon>
        <taxon>Gunneridae</taxon>
        <taxon>Pentapetalae</taxon>
        <taxon>asterids</taxon>
        <taxon>campanulids</taxon>
        <taxon>Asterales</taxon>
        <taxon>Asteraceae</taxon>
        <taxon>Asteroideae</taxon>
        <taxon>Anthemideae</taxon>
        <taxon>Anthemidinae</taxon>
        <taxon>Tanacetum</taxon>
    </lineage>
</organism>
<evidence type="ECO:0000256" key="1">
    <source>
        <dbReference type="SAM" id="MobiDB-lite"/>
    </source>
</evidence>
<comment type="caution">
    <text evidence="4">The sequence shown here is derived from an EMBL/GenBank/DDBJ whole genome shotgun (WGS) entry which is preliminary data.</text>
</comment>
<keyword evidence="4" id="KW-0695">RNA-directed DNA polymerase</keyword>
<name>A0A6L2K8C5_TANCI</name>
<dbReference type="Pfam" id="PF03732">
    <property type="entry name" value="Retrotrans_gag"/>
    <property type="match status" value="1"/>
</dbReference>
<accession>A0A6L2K8C5</accession>
<dbReference type="PANTHER" id="PTHR37984">
    <property type="entry name" value="PROTEIN CBG26694"/>
    <property type="match status" value="1"/>
</dbReference>
<evidence type="ECO:0000259" key="3">
    <source>
        <dbReference type="Pfam" id="PF17921"/>
    </source>
</evidence>
<dbReference type="InterPro" id="IPR041588">
    <property type="entry name" value="Integrase_H2C2"/>
</dbReference>
<feature type="domain" description="Retrotransposon gag" evidence="2">
    <location>
        <begin position="87"/>
        <end position="157"/>
    </location>
</feature>
<gene>
    <name evidence="4" type="ORF">Tci_016253</name>
</gene>
<feature type="compositionally biased region" description="Acidic residues" evidence="1">
    <location>
        <begin position="405"/>
        <end position="444"/>
    </location>
</feature>
<dbReference type="InterPro" id="IPR005162">
    <property type="entry name" value="Retrotrans_gag_dom"/>
</dbReference>
<dbReference type="Gene3D" id="1.10.340.70">
    <property type="match status" value="1"/>
</dbReference>
<dbReference type="SUPFAM" id="SSF56672">
    <property type="entry name" value="DNA/RNA polymerases"/>
    <property type="match status" value="1"/>
</dbReference>
<dbReference type="InterPro" id="IPR050951">
    <property type="entry name" value="Retrovirus_Pol_polyprotein"/>
</dbReference>
<feature type="compositionally biased region" description="Polar residues" evidence="1">
    <location>
        <begin position="1"/>
        <end position="10"/>
    </location>
</feature>
<dbReference type="EMBL" id="BKCJ010001824">
    <property type="protein sequence ID" value="GEU44275.1"/>
    <property type="molecule type" value="Genomic_DNA"/>
</dbReference>
<protein>
    <submittedName>
        <fullName evidence="4">Reverse transcriptase domain-containing protein</fullName>
    </submittedName>
</protein>
<feature type="domain" description="Integrase zinc-binding" evidence="3">
    <location>
        <begin position="1024"/>
        <end position="1079"/>
    </location>
</feature>
<feature type="compositionally biased region" description="Low complexity" evidence="1">
    <location>
        <begin position="11"/>
        <end position="25"/>
    </location>
</feature>
<feature type="compositionally biased region" description="Acidic residues" evidence="1">
    <location>
        <begin position="384"/>
        <end position="394"/>
    </location>
</feature>